<keyword evidence="3" id="KW-0949">S-adenosyl-L-methionine</keyword>
<keyword evidence="2" id="KW-0808">Transferase</keyword>
<gene>
    <name evidence="5" type="ORF">HY730_03515</name>
</gene>
<dbReference type="GO" id="GO:0007165">
    <property type="term" value="P:signal transduction"/>
    <property type="evidence" value="ECO:0007669"/>
    <property type="project" value="TreeGrafter"/>
</dbReference>
<keyword evidence="1" id="KW-0673">Quorum sensing</keyword>
<dbReference type="Gene3D" id="3.40.630.30">
    <property type="match status" value="1"/>
</dbReference>
<evidence type="ECO:0000313" key="5">
    <source>
        <dbReference type="EMBL" id="MBI4595428.1"/>
    </source>
</evidence>
<dbReference type="PROSITE" id="PS51187">
    <property type="entry name" value="AUTOINDUCER_SYNTH_2"/>
    <property type="match status" value="1"/>
</dbReference>
<dbReference type="GO" id="GO:0016740">
    <property type="term" value="F:transferase activity"/>
    <property type="evidence" value="ECO:0007669"/>
    <property type="project" value="UniProtKB-KW"/>
</dbReference>
<organism evidence="5 6">
    <name type="scientific">Tectimicrobiota bacterium</name>
    <dbReference type="NCBI Taxonomy" id="2528274"/>
    <lineage>
        <taxon>Bacteria</taxon>
        <taxon>Pseudomonadati</taxon>
        <taxon>Nitrospinota/Tectimicrobiota group</taxon>
        <taxon>Candidatus Tectimicrobiota</taxon>
    </lineage>
</organism>
<protein>
    <submittedName>
        <fullName evidence="5">GNAT family N-acetyltransferase</fullName>
    </submittedName>
</protein>
<evidence type="ECO:0000256" key="3">
    <source>
        <dbReference type="ARBA" id="ARBA00022691"/>
    </source>
</evidence>
<dbReference type="InterPro" id="IPR016181">
    <property type="entry name" value="Acyl_CoA_acyltransferase"/>
</dbReference>
<evidence type="ECO:0000313" key="6">
    <source>
        <dbReference type="Proteomes" id="UP000772181"/>
    </source>
</evidence>
<reference evidence="5" key="1">
    <citation type="submission" date="2020-07" db="EMBL/GenBank/DDBJ databases">
        <title>Huge and variable diversity of episymbiotic CPR bacteria and DPANN archaea in groundwater ecosystems.</title>
        <authorList>
            <person name="He C.Y."/>
            <person name="Keren R."/>
            <person name="Whittaker M."/>
            <person name="Farag I.F."/>
            <person name="Doudna J."/>
            <person name="Cate J.H.D."/>
            <person name="Banfield J.F."/>
        </authorList>
    </citation>
    <scope>NUCLEOTIDE SEQUENCE</scope>
    <source>
        <strain evidence="5">NC_groundwater_1482_Ag_S-0.65um_47_24</strain>
    </source>
</reference>
<sequence length="207" mass="24689">MCTEKLSFRYCDYIFRKIKKQELQSYFELRYKFIVERYRWVQNSEDGIEYDIYDNRKRTLYFGGFKNSGELVGGVRLLTCSHQGFMLQNEFKYLTNDHELPSFDPDCIEVTRLVIDSDIVDNVNAVALGLFKIMFRWSLQHSINRVVFVTSERFYRFMKKSNYFVKCISQGHKDLAGCNNFPVILDIPKSMEQLKCKDVEVFEFFHS</sequence>
<dbReference type="EMBL" id="JACQWF010000156">
    <property type="protein sequence ID" value="MBI4595428.1"/>
    <property type="molecule type" value="Genomic_DNA"/>
</dbReference>
<dbReference type="Pfam" id="PF00765">
    <property type="entry name" value="Autoind_synth"/>
    <property type="match status" value="1"/>
</dbReference>
<keyword evidence="4" id="KW-0071">Autoinducer synthesis</keyword>
<evidence type="ECO:0000256" key="2">
    <source>
        <dbReference type="ARBA" id="ARBA00022679"/>
    </source>
</evidence>
<dbReference type="SUPFAM" id="SSF55729">
    <property type="entry name" value="Acyl-CoA N-acyltransferases (Nat)"/>
    <property type="match status" value="1"/>
</dbReference>
<name>A0A933GKC2_UNCTE</name>
<comment type="caution">
    <text evidence="5">The sequence shown here is derived from an EMBL/GenBank/DDBJ whole genome shotgun (WGS) entry which is preliminary data.</text>
</comment>
<proteinExistence type="predicted"/>
<evidence type="ECO:0000256" key="4">
    <source>
        <dbReference type="ARBA" id="ARBA00022929"/>
    </source>
</evidence>
<dbReference type="PANTHER" id="PTHR39322:SF1">
    <property type="entry name" value="ISOVALERYL-HOMOSERINE LACTONE SYNTHASE"/>
    <property type="match status" value="1"/>
</dbReference>
<dbReference type="PANTHER" id="PTHR39322">
    <property type="entry name" value="ACYL-HOMOSERINE-LACTONE SYNTHASE"/>
    <property type="match status" value="1"/>
</dbReference>
<dbReference type="Proteomes" id="UP000772181">
    <property type="component" value="Unassembled WGS sequence"/>
</dbReference>
<evidence type="ECO:0000256" key="1">
    <source>
        <dbReference type="ARBA" id="ARBA00022654"/>
    </source>
</evidence>
<dbReference type="InterPro" id="IPR001690">
    <property type="entry name" value="Autoind_synthase"/>
</dbReference>
<dbReference type="AlphaFoldDB" id="A0A933GKC2"/>
<dbReference type="GO" id="GO:0009372">
    <property type="term" value="P:quorum sensing"/>
    <property type="evidence" value="ECO:0007669"/>
    <property type="project" value="UniProtKB-KW"/>
</dbReference>
<dbReference type="PRINTS" id="PR01549">
    <property type="entry name" value="AUTOINDCRSYN"/>
</dbReference>
<accession>A0A933GKC2</accession>